<sequence>MPSKLQQDRYPQISLSDEERAKYDLSARIFLLETMAERAKFDPDNIDPTQWEYVRRRQSMSVYHSVKGTPDPAVLLMLGTGLIDGSIEDVMNGLYCDTTEDLRVGKVLLGYPLAGGAVMNVSERRSAKDPYRFAGIKWFAAKSVWGLMRDRDVLTYERMGLTVDADGEQWGYHTLQSTRRPEWPMEAIPGMQRQHTATCYLYRPRRDINKTEIFMWGSIYKFGKYPDKVIYYGVATTWLNVVHSPKSGHAKKFSALMERADSHGWTPSSKSCHVCSKQPLLGSYATCAGCHQSVCKDCSRQKNIFALDAKGKKPLRRLFCVLCIKSVIGSAHWSVDDHIEASRLESEPEFFATMSSLTGTESVSTGRSDSIFGDNRSDQLADPFRPRVSTSPTASFPVLGTRGPLDPEAQLVLDCAGRFPFCVVWSPLPFITWVLPFIGHLGIADSEGIIHDFEGTDTIGRDNFLFGAPTRYIQLDVAPDQVTRWDEAVAKGSATYGHHAYNFFLDNCHSYVAECLTEFPFSGRSTWNMVTWLPFALVALVATNYYVLH</sequence>
<name>G4Z4S5_PHYSP</name>
<dbReference type="SUPFAM" id="SSF57903">
    <property type="entry name" value="FYVE/PHD zinc finger"/>
    <property type="match status" value="1"/>
</dbReference>
<dbReference type="Pfam" id="PF05608">
    <property type="entry name" value="RTE1"/>
    <property type="match status" value="2"/>
</dbReference>
<dbReference type="KEGG" id="psoj:PHYSODRAFT_329542"/>
<dbReference type="Gene3D" id="3.30.530.20">
    <property type="match status" value="1"/>
</dbReference>
<evidence type="ECO:0000256" key="1">
    <source>
        <dbReference type="SAM" id="Phobius"/>
    </source>
</evidence>
<evidence type="ECO:0000313" key="3">
    <source>
        <dbReference type="Proteomes" id="UP000002640"/>
    </source>
</evidence>
<dbReference type="InParanoid" id="G4Z4S5"/>
<dbReference type="InterPro" id="IPR008496">
    <property type="entry name" value="TMEM222/RTE1"/>
</dbReference>
<reference evidence="2 3" key="1">
    <citation type="journal article" date="2006" name="Science">
        <title>Phytophthora genome sequences uncover evolutionary origins and mechanisms of pathogenesis.</title>
        <authorList>
            <person name="Tyler B.M."/>
            <person name="Tripathy S."/>
            <person name="Zhang X."/>
            <person name="Dehal P."/>
            <person name="Jiang R.H."/>
            <person name="Aerts A."/>
            <person name="Arredondo F.D."/>
            <person name="Baxter L."/>
            <person name="Bensasson D."/>
            <person name="Beynon J.L."/>
            <person name="Chapman J."/>
            <person name="Damasceno C.M."/>
            <person name="Dorrance A.E."/>
            <person name="Dou D."/>
            <person name="Dickerman A.W."/>
            <person name="Dubchak I.L."/>
            <person name="Garbelotto M."/>
            <person name="Gijzen M."/>
            <person name="Gordon S.G."/>
            <person name="Govers F."/>
            <person name="Grunwald N.J."/>
            <person name="Huang W."/>
            <person name="Ivors K.L."/>
            <person name="Jones R.W."/>
            <person name="Kamoun S."/>
            <person name="Krampis K."/>
            <person name="Lamour K.H."/>
            <person name="Lee M.K."/>
            <person name="McDonald W.H."/>
            <person name="Medina M."/>
            <person name="Meijer H.J."/>
            <person name="Nordberg E.K."/>
            <person name="Maclean D.J."/>
            <person name="Ospina-Giraldo M.D."/>
            <person name="Morris P.F."/>
            <person name="Phuntumart V."/>
            <person name="Putnam N.H."/>
            <person name="Rash S."/>
            <person name="Rose J.K."/>
            <person name="Sakihama Y."/>
            <person name="Salamov A.A."/>
            <person name="Savidor A."/>
            <person name="Scheuring C.F."/>
            <person name="Smith B.M."/>
            <person name="Sobral B.W."/>
            <person name="Terry A."/>
            <person name="Torto-Alalibo T.A."/>
            <person name="Win J."/>
            <person name="Xu Z."/>
            <person name="Zhang H."/>
            <person name="Grigoriev I.V."/>
            <person name="Rokhsar D.S."/>
            <person name="Boore J.L."/>
        </authorList>
    </citation>
    <scope>NUCLEOTIDE SEQUENCE [LARGE SCALE GENOMIC DNA]</scope>
    <source>
        <strain evidence="2 3">P6497</strain>
    </source>
</reference>
<organism evidence="2 3">
    <name type="scientific">Phytophthora sojae (strain P6497)</name>
    <name type="common">Soybean stem and root rot agent</name>
    <name type="synonym">Phytophthora megasperma f. sp. glycines</name>
    <dbReference type="NCBI Taxonomy" id="1094619"/>
    <lineage>
        <taxon>Eukaryota</taxon>
        <taxon>Sar</taxon>
        <taxon>Stramenopiles</taxon>
        <taxon>Oomycota</taxon>
        <taxon>Peronosporomycetes</taxon>
        <taxon>Peronosporales</taxon>
        <taxon>Peronosporaceae</taxon>
        <taxon>Phytophthora</taxon>
    </lineage>
</organism>
<dbReference type="GeneID" id="20645962"/>
<proteinExistence type="predicted"/>
<keyword evidence="1" id="KW-0812">Transmembrane</keyword>
<dbReference type="InterPro" id="IPR013083">
    <property type="entry name" value="Znf_RING/FYVE/PHD"/>
</dbReference>
<keyword evidence="1" id="KW-0472">Membrane</keyword>
<dbReference type="InterPro" id="IPR011011">
    <property type="entry name" value="Znf_FYVE_PHD"/>
</dbReference>
<protein>
    <recommendedName>
        <fullName evidence="4">FYVE-type domain-containing protein</fullName>
    </recommendedName>
</protein>
<dbReference type="PANTHER" id="PTHR13510:SF44">
    <property type="entry name" value="RABENOSYN-5"/>
    <property type="match status" value="1"/>
</dbReference>
<dbReference type="Gene3D" id="3.30.40.10">
    <property type="entry name" value="Zinc/RING finger domain, C3HC4 (zinc finger)"/>
    <property type="match status" value="1"/>
</dbReference>
<dbReference type="InterPro" id="IPR052727">
    <property type="entry name" value="Rab4/Rab5_effector"/>
</dbReference>
<keyword evidence="3" id="KW-1185">Reference proteome</keyword>
<dbReference type="PANTHER" id="PTHR13510">
    <property type="entry name" value="FYVE-FINGER-CONTAINING RAB5 EFFECTOR PROTEIN RABENOSYN-5-RELATED"/>
    <property type="match status" value="1"/>
</dbReference>
<feature type="transmembrane region" description="Helical" evidence="1">
    <location>
        <begin position="529"/>
        <end position="548"/>
    </location>
</feature>
<evidence type="ECO:0008006" key="4">
    <source>
        <dbReference type="Google" id="ProtNLM"/>
    </source>
</evidence>
<dbReference type="EMBL" id="JH159153">
    <property type="protein sequence ID" value="EGZ21612.1"/>
    <property type="molecule type" value="Genomic_DNA"/>
</dbReference>
<dbReference type="Proteomes" id="UP000002640">
    <property type="component" value="Unassembled WGS sequence"/>
</dbReference>
<dbReference type="AlphaFoldDB" id="G4Z4S5"/>
<keyword evidence="1" id="KW-1133">Transmembrane helix</keyword>
<dbReference type="RefSeq" id="XP_009524329.1">
    <property type="nucleotide sequence ID" value="XM_009526034.1"/>
</dbReference>
<accession>G4Z4S5</accession>
<dbReference type="InterPro" id="IPR023393">
    <property type="entry name" value="START-like_dom_sf"/>
</dbReference>
<evidence type="ECO:0000313" key="2">
    <source>
        <dbReference type="EMBL" id="EGZ21612.1"/>
    </source>
</evidence>
<gene>
    <name evidence="2" type="ORF">PHYSODRAFT_329542</name>
</gene>
<dbReference type="OMA" id="RSAKDPY"/>